<proteinExistence type="predicted"/>
<evidence type="ECO:0000313" key="2">
    <source>
        <dbReference type="EMBL" id="WNL50011.1"/>
    </source>
</evidence>
<dbReference type="Pfam" id="PF00383">
    <property type="entry name" value="dCMP_cyt_deam_1"/>
    <property type="match status" value="1"/>
</dbReference>
<dbReference type="SUPFAM" id="SSF53927">
    <property type="entry name" value="Cytidine deaminase-like"/>
    <property type="match status" value="1"/>
</dbReference>
<sequence length="81" mass="9189">MEELSQTKRRLFSLAIEQAQKSEMEQKIGCVIVLGGRPVSFGYNRDMDGFVLGNYCRMHAEMCALRRLLKGSYAQEVLSKA</sequence>
<protein>
    <submittedName>
        <fullName evidence="2">Nucleoside deaminase</fullName>
    </submittedName>
</protein>
<dbReference type="EMBL" id="OR343188">
    <property type="protein sequence ID" value="WNL50011.1"/>
    <property type="molecule type" value="Genomic_DNA"/>
</dbReference>
<dbReference type="Gene3D" id="3.40.140.10">
    <property type="entry name" value="Cytidine Deaminase, domain 2"/>
    <property type="match status" value="1"/>
</dbReference>
<dbReference type="GO" id="GO:0003824">
    <property type="term" value="F:catalytic activity"/>
    <property type="evidence" value="ECO:0007669"/>
    <property type="project" value="InterPro"/>
</dbReference>
<name>A0AA96IYA4_9VIRU</name>
<dbReference type="InterPro" id="IPR002125">
    <property type="entry name" value="CMP_dCMP_dom"/>
</dbReference>
<dbReference type="PROSITE" id="PS51747">
    <property type="entry name" value="CYT_DCMP_DEAMINASES_2"/>
    <property type="match status" value="1"/>
</dbReference>
<gene>
    <name evidence="2" type="ORF">MarFTMF_495</name>
</gene>
<dbReference type="InterPro" id="IPR016193">
    <property type="entry name" value="Cytidine_deaminase-like"/>
</dbReference>
<organism evidence="2">
    <name type="scientific">Marseillevirus sp</name>
    <dbReference type="NCBI Taxonomy" id="2809551"/>
    <lineage>
        <taxon>Viruses</taxon>
        <taxon>Varidnaviria</taxon>
        <taxon>Bamfordvirae</taxon>
        <taxon>Nucleocytoviricota</taxon>
        <taxon>Megaviricetes</taxon>
        <taxon>Pimascovirales</taxon>
        <taxon>Pimascovirales incertae sedis</taxon>
        <taxon>Marseilleviridae</taxon>
        <taxon>Marseillevirus</taxon>
    </lineage>
</organism>
<feature type="domain" description="CMP/dCMP-type deaminase" evidence="1">
    <location>
        <begin position="6"/>
        <end position="81"/>
    </location>
</feature>
<reference evidence="2" key="1">
    <citation type="submission" date="2023-07" db="EMBL/GenBank/DDBJ databases">
        <authorList>
            <person name="Xia Y."/>
        </authorList>
    </citation>
    <scope>NUCLEOTIDE SEQUENCE</scope>
    <source>
        <strain evidence="2">F</strain>
    </source>
</reference>
<accession>A0AA96IYA4</accession>
<evidence type="ECO:0000259" key="1">
    <source>
        <dbReference type="PROSITE" id="PS51747"/>
    </source>
</evidence>